<sequence>MVPEGPAAERESEVTTKVTKFGGETSGRLLRVGGQQKSVMSGG</sequence>
<reference evidence="2 3" key="1">
    <citation type="journal article" date="2010" name="Stand. Genomic Sci.">
        <title>Complete genome sequence of Planctomyces limnophilus type strain (Mu 290).</title>
        <authorList>
            <person name="Labutti K."/>
            <person name="Sikorski J."/>
            <person name="Schneider S."/>
            <person name="Nolan M."/>
            <person name="Lucas S."/>
            <person name="Glavina Del Rio T."/>
            <person name="Tice H."/>
            <person name="Cheng J.F."/>
            <person name="Goodwin L."/>
            <person name="Pitluck S."/>
            <person name="Liolios K."/>
            <person name="Ivanova N."/>
            <person name="Mavromatis K."/>
            <person name="Mikhailova N."/>
            <person name="Pati A."/>
            <person name="Chen A."/>
            <person name="Palaniappan K."/>
            <person name="Land M."/>
            <person name="Hauser L."/>
            <person name="Chang Y.J."/>
            <person name="Jeffries C.D."/>
            <person name="Tindall B.J."/>
            <person name="Rohde M."/>
            <person name="Goker M."/>
            <person name="Woyke T."/>
            <person name="Bristow J."/>
            <person name="Eisen J.A."/>
            <person name="Markowitz V."/>
            <person name="Hugenholtz P."/>
            <person name="Kyrpides N.C."/>
            <person name="Klenk H.P."/>
            <person name="Lapidus A."/>
        </authorList>
    </citation>
    <scope>NUCLEOTIDE SEQUENCE [LARGE SCALE GENOMIC DNA]</scope>
    <source>
        <strain evidence="3">ATCC 43296 / DSM 3776 / IFAM 1008 / 290</strain>
    </source>
</reference>
<dbReference type="KEGG" id="plm:Plim_0951"/>
<evidence type="ECO:0000313" key="2">
    <source>
        <dbReference type="EMBL" id="ADG66795.1"/>
    </source>
</evidence>
<evidence type="ECO:0000313" key="3">
    <source>
        <dbReference type="Proteomes" id="UP000002220"/>
    </source>
</evidence>
<name>D5ST27_PLAL2</name>
<dbReference type="EMBL" id="CP001744">
    <property type="protein sequence ID" value="ADG66795.1"/>
    <property type="molecule type" value="Genomic_DNA"/>
</dbReference>
<gene>
    <name evidence="2" type="ordered locus">Plim_0951</name>
</gene>
<dbReference type="AlphaFoldDB" id="D5ST27"/>
<dbReference type="HOGENOM" id="CLU_3237447_0_0_0"/>
<keyword evidence="3" id="KW-1185">Reference proteome</keyword>
<accession>D5ST27</accession>
<evidence type="ECO:0000256" key="1">
    <source>
        <dbReference type="SAM" id="MobiDB-lite"/>
    </source>
</evidence>
<protein>
    <submittedName>
        <fullName evidence="2">Uncharacterized protein</fullName>
    </submittedName>
</protein>
<proteinExistence type="predicted"/>
<feature type="region of interest" description="Disordered" evidence="1">
    <location>
        <begin position="1"/>
        <end position="43"/>
    </location>
</feature>
<organism evidence="2 3">
    <name type="scientific">Planctopirus limnophila (strain ATCC 43296 / DSM 3776 / IFAM 1008 / Mu 290)</name>
    <name type="common">Planctomyces limnophilus</name>
    <dbReference type="NCBI Taxonomy" id="521674"/>
    <lineage>
        <taxon>Bacteria</taxon>
        <taxon>Pseudomonadati</taxon>
        <taxon>Planctomycetota</taxon>
        <taxon>Planctomycetia</taxon>
        <taxon>Planctomycetales</taxon>
        <taxon>Planctomycetaceae</taxon>
        <taxon>Planctopirus</taxon>
    </lineage>
</organism>
<dbReference type="Proteomes" id="UP000002220">
    <property type="component" value="Chromosome"/>
</dbReference>